<evidence type="ECO:0000256" key="2">
    <source>
        <dbReference type="ARBA" id="ARBA00005300"/>
    </source>
</evidence>
<evidence type="ECO:0000256" key="1">
    <source>
        <dbReference type="ARBA" id="ARBA00000077"/>
    </source>
</evidence>
<dbReference type="Gene3D" id="3.30.420.10">
    <property type="entry name" value="Ribonuclease H-like superfamily/Ribonuclease H"/>
    <property type="match status" value="1"/>
</dbReference>
<dbReference type="PANTHER" id="PTHR10642">
    <property type="entry name" value="RIBONUCLEASE H1"/>
    <property type="match status" value="1"/>
</dbReference>
<dbReference type="Proteomes" id="UP001320420">
    <property type="component" value="Unassembled WGS sequence"/>
</dbReference>
<organism evidence="10 11">
    <name type="scientific">Diatrype stigma</name>
    <dbReference type="NCBI Taxonomy" id="117547"/>
    <lineage>
        <taxon>Eukaryota</taxon>
        <taxon>Fungi</taxon>
        <taxon>Dikarya</taxon>
        <taxon>Ascomycota</taxon>
        <taxon>Pezizomycotina</taxon>
        <taxon>Sordariomycetes</taxon>
        <taxon>Xylariomycetidae</taxon>
        <taxon>Xylariales</taxon>
        <taxon>Diatrypaceae</taxon>
        <taxon>Diatrype</taxon>
    </lineage>
</organism>
<dbReference type="InterPro" id="IPR050092">
    <property type="entry name" value="RNase_H"/>
</dbReference>
<dbReference type="PANTHER" id="PTHR10642:SF26">
    <property type="entry name" value="RIBONUCLEASE H1"/>
    <property type="match status" value="1"/>
</dbReference>
<dbReference type="InterPro" id="IPR036397">
    <property type="entry name" value="RNaseH_sf"/>
</dbReference>
<protein>
    <recommendedName>
        <fullName evidence="3">ribonuclease H</fullName>
        <ecNumber evidence="3">3.1.26.4</ecNumber>
    </recommendedName>
</protein>
<keyword evidence="6" id="KW-0255">Endonuclease</keyword>
<evidence type="ECO:0000256" key="5">
    <source>
        <dbReference type="ARBA" id="ARBA00022723"/>
    </source>
</evidence>
<sequence>MKPARYSSPPEDPDTSESPAHDQHAHHRAGNPGETCQRFPRGDWYGDGDDNLEVRGADNFMHVRCPFASPTACRCGRYACHLDSLVIAVDGACPGNGAHRADACGCGVYFGPRGSVDEDGYVVELNEQRNLAFEVSGAAGRPHTSQRAELRAAIAGLCEAKKFAADGGQWPCKVPGACPAPCPVRHLVVKSDSAYMVNSMTGSAVRKWLANGWRTAKRTSVQNRDLWEALLGHVADYTALGTAVDFWLVPRAENAEADRLANEGLYSALVYTPDGLRSEDWMRMN</sequence>
<evidence type="ECO:0000256" key="6">
    <source>
        <dbReference type="ARBA" id="ARBA00022759"/>
    </source>
</evidence>
<evidence type="ECO:0000313" key="11">
    <source>
        <dbReference type="Proteomes" id="UP001320420"/>
    </source>
</evidence>
<proteinExistence type="inferred from homology"/>
<dbReference type="EMBL" id="JAKJXP020000009">
    <property type="protein sequence ID" value="KAK7756105.1"/>
    <property type="molecule type" value="Genomic_DNA"/>
</dbReference>
<evidence type="ECO:0000256" key="8">
    <source>
        <dbReference type="SAM" id="MobiDB-lite"/>
    </source>
</evidence>
<dbReference type="EC" id="3.1.26.4" evidence="3"/>
<evidence type="ECO:0000256" key="3">
    <source>
        <dbReference type="ARBA" id="ARBA00012180"/>
    </source>
</evidence>
<feature type="domain" description="RNase H type-1" evidence="9">
    <location>
        <begin position="81"/>
        <end position="266"/>
    </location>
</feature>
<keyword evidence="5" id="KW-0479">Metal-binding</keyword>
<evidence type="ECO:0000256" key="4">
    <source>
        <dbReference type="ARBA" id="ARBA00022722"/>
    </source>
</evidence>
<dbReference type="GO" id="GO:0004523">
    <property type="term" value="F:RNA-DNA hybrid ribonuclease activity"/>
    <property type="evidence" value="ECO:0007669"/>
    <property type="project" value="UniProtKB-EC"/>
</dbReference>
<keyword evidence="4" id="KW-0540">Nuclease</keyword>
<gene>
    <name evidence="10" type="ORF">SLS62_002048</name>
</gene>
<dbReference type="InterPro" id="IPR002156">
    <property type="entry name" value="RNaseH_domain"/>
</dbReference>
<keyword evidence="11" id="KW-1185">Reference proteome</keyword>
<dbReference type="GO" id="GO:0043137">
    <property type="term" value="P:DNA replication, removal of RNA primer"/>
    <property type="evidence" value="ECO:0007669"/>
    <property type="project" value="TreeGrafter"/>
</dbReference>
<accession>A0AAN9UVA9</accession>
<name>A0AAN9UVA9_9PEZI</name>
<comment type="catalytic activity">
    <reaction evidence="1">
        <text>Endonucleolytic cleavage to 5'-phosphomonoester.</text>
        <dbReference type="EC" id="3.1.26.4"/>
    </reaction>
</comment>
<reference evidence="10 11" key="1">
    <citation type="submission" date="2024-02" db="EMBL/GenBank/DDBJ databases">
        <title>De novo assembly and annotation of 12 fungi associated with fruit tree decline syndrome in Ontario, Canada.</title>
        <authorList>
            <person name="Sulman M."/>
            <person name="Ellouze W."/>
            <person name="Ilyukhin E."/>
        </authorList>
    </citation>
    <scope>NUCLEOTIDE SEQUENCE [LARGE SCALE GENOMIC DNA]</scope>
    <source>
        <strain evidence="10 11">M11/M66-122</strain>
    </source>
</reference>
<keyword evidence="7" id="KW-0378">Hydrolase</keyword>
<dbReference type="AlphaFoldDB" id="A0AAN9UVA9"/>
<comment type="similarity">
    <text evidence="2">Belongs to the RNase H family.</text>
</comment>
<dbReference type="Pfam" id="PF00075">
    <property type="entry name" value="RNase_H"/>
    <property type="match status" value="1"/>
</dbReference>
<dbReference type="InterPro" id="IPR012337">
    <property type="entry name" value="RNaseH-like_sf"/>
</dbReference>
<comment type="caution">
    <text evidence="10">The sequence shown here is derived from an EMBL/GenBank/DDBJ whole genome shotgun (WGS) entry which is preliminary data.</text>
</comment>
<dbReference type="CDD" id="cd13934">
    <property type="entry name" value="RNase_H_Dikarya_like"/>
    <property type="match status" value="1"/>
</dbReference>
<dbReference type="PROSITE" id="PS50879">
    <property type="entry name" value="RNASE_H_1"/>
    <property type="match status" value="1"/>
</dbReference>
<evidence type="ECO:0000259" key="9">
    <source>
        <dbReference type="PROSITE" id="PS50879"/>
    </source>
</evidence>
<dbReference type="GO" id="GO:0003676">
    <property type="term" value="F:nucleic acid binding"/>
    <property type="evidence" value="ECO:0007669"/>
    <property type="project" value="InterPro"/>
</dbReference>
<evidence type="ECO:0000313" key="10">
    <source>
        <dbReference type="EMBL" id="KAK7756105.1"/>
    </source>
</evidence>
<evidence type="ECO:0000256" key="7">
    <source>
        <dbReference type="ARBA" id="ARBA00022801"/>
    </source>
</evidence>
<feature type="region of interest" description="Disordered" evidence="8">
    <location>
        <begin position="1"/>
        <end position="42"/>
    </location>
</feature>
<dbReference type="GO" id="GO:0046872">
    <property type="term" value="F:metal ion binding"/>
    <property type="evidence" value="ECO:0007669"/>
    <property type="project" value="UniProtKB-KW"/>
</dbReference>
<dbReference type="SUPFAM" id="SSF53098">
    <property type="entry name" value="Ribonuclease H-like"/>
    <property type="match status" value="1"/>
</dbReference>